<name>A0ACD3B4F3_9AGAR</name>
<evidence type="ECO:0000313" key="2">
    <source>
        <dbReference type="Proteomes" id="UP000308600"/>
    </source>
</evidence>
<accession>A0ACD3B4F3</accession>
<reference evidence="1 2" key="1">
    <citation type="journal article" date="2019" name="Nat. Ecol. Evol.">
        <title>Megaphylogeny resolves global patterns of mushroom evolution.</title>
        <authorList>
            <person name="Varga T."/>
            <person name="Krizsan K."/>
            <person name="Foldi C."/>
            <person name="Dima B."/>
            <person name="Sanchez-Garcia M."/>
            <person name="Sanchez-Ramirez S."/>
            <person name="Szollosi G.J."/>
            <person name="Szarkandi J.G."/>
            <person name="Papp V."/>
            <person name="Albert L."/>
            <person name="Andreopoulos W."/>
            <person name="Angelini C."/>
            <person name="Antonin V."/>
            <person name="Barry K.W."/>
            <person name="Bougher N.L."/>
            <person name="Buchanan P."/>
            <person name="Buyck B."/>
            <person name="Bense V."/>
            <person name="Catcheside P."/>
            <person name="Chovatia M."/>
            <person name="Cooper J."/>
            <person name="Damon W."/>
            <person name="Desjardin D."/>
            <person name="Finy P."/>
            <person name="Geml J."/>
            <person name="Haridas S."/>
            <person name="Hughes K."/>
            <person name="Justo A."/>
            <person name="Karasinski D."/>
            <person name="Kautmanova I."/>
            <person name="Kiss B."/>
            <person name="Kocsube S."/>
            <person name="Kotiranta H."/>
            <person name="LaButti K.M."/>
            <person name="Lechner B.E."/>
            <person name="Liimatainen K."/>
            <person name="Lipzen A."/>
            <person name="Lukacs Z."/>
            <person name="Mihaltcheva S."/>
            <person name="Morgado L.N."/>
            <person name="Niskanen T."/>
            <person name="Noordeloos M.E."/>
            <person name="Ohm R.A."/>
            <person name="Ortiz-Santana B."/>
            <person name="Ovrebo C."/>
            <person name="Racz N."/>
            <person name="Riley R."/>
            <person name="Savchenko A."/>
            <person name="Shiryaev A."/>
            <person name="Soop K."/>
            <person name="Spirin V."/>
            <person name="Szebenyi C."/>
            <person name="Tomsovsky M."/>
            <person name="Tulloss R.E."/>
            <person name="Uehling J."/>
            <person name="Grigoriev I.V."/>
            <person name="Vagvolgyi C."/>
            <person name="Papp T."/>
            <person name="Martin F.M."/>
            <person name="Miettinen O."/>
            <person name="Hibbett D.S."/>
            <person name="Nagy L.G."/>
        </authorList>
    </citation>
    <scope>NUCLEOTIDE SEQUENCE [LARGE SCALE GENOMIC DNA]</scope>
    <source>
        <strain evidence="1 2">NL-1719</strain>
    </source>
</reference>
<gene>
    <name evidence="1" type="ORF">BDN72DRAFT_836095</name>
</gene>
<keyword evidence="2" id="KW-1185">Reference proteome</keyword>
<organism evidence="1 2">
    <name type="scientific">Pluteus cervinus</name>
    <dbReference type="NCBI Taxonomy" id="181527"/>
    <lineage>
        <taxon>Eukaryota</taxon>
        <taxon>Fungi</taxon>
        <taxon>Dikarya</taxon>
        <taxon>Basidiomycota</taxon>
        <taxon>Agaricomycotina</taxon>
        <taxon>Agaricomycetes</taxon>
        <taxon>Agaricomycetidae</taxon>
        <taxon>Agaricales</taxon>
        <taxon>Pluteineae</taxon>
        <taxon>Pluteaceae</taxon>
        <taxon>Pluteus</taxon>
    </lineage>
</organism>
<protein>
    <submittedName>
        <fullName evidence="1">Uncharacterized protein</fullName>
    </submittedName>
</protein>
<evidence type="ECO:0000313" key="1">
    <source>
        <dbReference type="EMBL" id="TFK72529.1"/>
    </source>
</evidence>
<dbReference type="EMBL" id="ML208284">
    <property type="protein sequence ID" value="TFK72529.1"/>
    <property type="molecule type" value="Genomic_DNA"/>
</dbReference>
<dbReference type="Proteomes" id="UP000308600">
    <property type="component" value="Unassembled WGS sequence"/>
</dbReference>
<sequence>MSRHLTIFWDLDSCPPPNDMSGYTIINNIRQATIPYGPVASLKAYASRSFHLPGGSVNTFKRELRLSGVQVVETHDEDDHISASMMLLSDLFTHMMDNPSPSMVMLITQDPCFGYPLAMLRNRRYSVTLIAPHLAGVNDCLKLQAASVLDWRKDILGLEEEPTDPPVVASHSTPEILNGQKGSLSSYPRTFASPPSTFPPPAFSRPVDPGKCRTPIRGVHLNGENGHPAPPVNGTRQFLRRPSEDRHNHVETIPPLRFEGPDRFLARKHTFPSSSSGLSSPNSPSPRHQILSGSEDRVRTERREPITAGGIPHMIVGPSVTPPAARRPPSLPISPEREPGGDEPPVFREDDDFLARANPGQADIDPSPIGQYKEVNGQPLFPTPPPLVGHPPAPSVESSASESESTKPSTRRGRSPGPWQPYPMPGGPPAPLSVTKANHHGISAAAPPFIPRLTNGGALPATFTQIHQPLENHTPPPPVFPSVEAVPQLPEDMEVFRPLAVRLQSLAGTNQADSRSNVGPLGLSQAERKRVFQRANVTTFSQYVELAQLAGIVVTGGTGNAAWIRLTPSWEAIIAGRQTGGL</sequence>
<proteinExistence type="predicted"/>